<dbReference type="SFLD" id="SFLDG00002">
    <property type="entry name" value="C1.7:_P-type_atpase_like"/>
    <property type="match status" value="1"/>
</dbReference>
<keyword evidence="13 23" id="KW-1133">Transmembrane helix</keyword>
<evidence type="ECO:0000256" key="9">
    <source>
        <dbReference type="ARBA" id="ARBA00022840"/>
    </source>
</evidence>
<evidence type="ECO:0000256" key="6">
    <source>
        <dbReference type="ARBA" id="ARBA00022692"/>
    </source>
</evidence>
<dbReference type="SMART" id="SM00831">
    <property type="entry name" value="Cation_ATPase_N"/>
    <property type="match status" value="1"/>
</dbReference>
<dbReference type="Pfam" id="PF00689">
    <property type="entry name" value="Cation_ATPase_C"/>
    <property type="match status" value="1"/>
</dbReference>
<dbReference type="CDD" id="cd02086">
    <property type="entry name" value="P-type_ATPase_Na_ENA"/>
    <property type="match status" value="1"/>
</dbReference>
<feature type="transmembrane region" description="Helical" evidence="23">
    <location>
        <begin position="1009"/>
        <end position="1028"/>
    </location>
</feature>
<comment type="cofactor">
    <cofactor evidence="1">
        <name>Mg(2+)</name>
        <dbReference type="ChEBI" id="CHEBI:18420"/>
    </cofactor>
</comment>
<keyword evidence="16 23" id="KW-0472">Membrane</keyword>
<dbReference type="Pfam" id="PF00690">
    <property type="entry name" value="Cation_ATPase_N"/>
    <property type="match status" value="1"/>
</dbReference>
<dbReference type="EMBL" id="LFJN01000017">
    <property type="protein sequence ID" value="KPI38762.1"/>
    <property type="molecule type" value="Genomic_DNA"/>
</dbReference>
<feature type="region of interest" description="Disordered" evidence="22">
    <location>
        <begin position="1"/>
        <end position="27"/>
    </location>
</feature>
<feature type="transmembrane region" description="Helical" evidence="23">
    <location>
        <begin position="80"/>
        <end position="98"/>
    </location>
</feature>
<dbReference type="OrthoDB" id="3352408at2759"/>
<dbReference type="FunFam" id="1.20.1110.10:FF:000015">
    <property type="entry name" value="Sodium ion P-type ATPase"/>
    <property type="match status" value="1"/>
</dbReference>
<protein>
    <recommendedName>
        <fullName evidence="19">P-type Na(+) transporter</fullName>
        <ecNumber evidence="19">7.2.2.3</ecNumber>
    </recommendedName>
</protein>
<dbReference type="SFLD" id="SFLDF00027">
    <property type="entry name" value="p-type_atpase"/>
    <property type="match status" value="1"/>
</dbReference>
<keyword evidence="4" id="KW-1003">Cell membrane</keyword>
<dbReference type="InterPro" id="IPR001757">
    <property type="entry name" value="P_typ_ATPase"/>
</dbReference>
<dbReference type="NCBIfam" id="TIGR01494">
    <property type="entry name" value="ATPase_P-type"/>
    <property type="match status" value="3"/>
</dbReference>
<evidence type="ECO:0000256" key="19">
    <source>
        <dbReference type="ARBA" id="ARBA00035029"/>
    </source>
</evidence>
<evidence type="ECO:0000256" key="23">
    <source>
        <dbReference type="SAM" id="Phobius"/>
    </source>
</evidence>
<evidence type="ECO:0000256" key="10">
    <source>
        <dbReference type="ARBA" id="ARBA00022842"/>
    </source>
</evidence>
<feature type="region of interest" description="Disordered" evidence="22">
    <location>
        <begin position="428"/>
        <end position="447"/>
    </location>
</feature>
<dbReference type="FunFam" id="3.40.50.1000:FF:000047">
    <property type="entry name" value="Sodium P-type ATPase"/>
    <property type="match status" value="1"/>
</dbReference>
<organism evidence="25 26">
    <name type="scientific">Cyphellophora attinorum</name>
    <dbReference type="NCBI Taxonomy" id="1664694"/>
    <lineage>
        <taxon>Eukaryota</taxon>
        <taxon>Fungi</taxon>
        <taxon>Dikarya</taxon>
        <taxon>Ascomycota</taxon>
        <taxon>Pezizomycotina</taxon>
        <taxon>Eurotiomycetes</taxon>
        <taxon>Chaetothyriomycetidae</taxon>
        <taxon>Chaetothyriales</taxon>
        <taxon>Cyphellophoraceae</taxon>
        <taxon>Cyphellophora</taxon>
    </lineage>
</organism>
<keyword evidence="6 23" id="KW-0812">Transmembrane</keyword>
<dbReference type="InterPro" id="IPR044492">
    <property type="entry name" value="P_typ_ATPase_HD_dom"/>
</dbReference>
<feature type="transmembrane region" description="Helical" evidence="23">
    <location>
        <begin position="832"/>
        <end position="856"/>
    </location>
</feature>
<dbReference type="InterPro" id="IPR006414">
    <property type="entry name" value="P-type_ATPase_IID"/>
</dbReference>
<evidence type="ECO:0000256" key="2">
    <source>
        <dbReference type="ARBA" id="ARBA00004651"/>
    </source>
</evidence>
<feature type="compositionally biased region" description="Basic and acidic residues" evidence="22">
    <location>
        <begin position="1066"/>
        <end position="1103"/>
    </location>
</feature>
<dbReference type="GO" id="GO:0046872">
    <property type="term" value="F:metal ion binding"/>
    <property type="evidence" value="ECO:0007669"/>
    <property type="project" value="UniProtKB-KW"/>
</dbReference>
<dbReference type="FunFam" id="1.20.1110.10:FF:000020">
    <property type="entry name" value="Sodium ion P-type ATPase"/>
    <property type="match status" value="1"/>
</dbReference>
<evidence type="ECO:0000259" key="24">
    <source>
        <dbReference type="SMART" id="SM00831"/>
    </source>
</evidence>
<keyword evidence="5" id="KW-0633">Potassium transport</keyword>
<evidence type="ECO:0000256" key="22">
    <source>
        <dbReference type="SAM" id="MobiDB-lite"/>
    </source>
</evidence>
<dbReference type="RefSeq" id="XP_017998725.1">
    <property type="nucleotide sequence ID" value="XM_018146034.1"/>
</dbReference>
<dbReference type="SUPFAM" id="SSF81653">
    <property type="entry name" value="Calcium ATPase, transduction domain A"/>
    <property type="match status" value="1"/>
</dbReference>
<dbReference type="InterPro" id="IPR008250">
    <property type="entry name" value="ATPase_P-typ_transduc_dom_A_sf"/>
</dbReference>
<dbReference type="NCBIfam" id="TIGR01523">
    <property type="entry name" value="ATPase-IID_K-Na"/>
    <property type="match status" value="1"/>
</dbReference>
<keyword evidence="26" id="KW-1185">Reference proteome</keyword>
<dbReference type="SUPFAM" id="SSF56784">
    <property type="entry name" value="HAD-like"/>
    <property type="match status" value="1"/>
</dbReference>
<dbReference type="GO" id="GO:0005886">
    <property type="term" value="C:plasma membrane"/>
    <property type="evidence" value="ECO:0007669"/>
    <property type="project" value="UniProtKB-SubCell"/>
</dbReference>
<dbReference type="SFLD" id="SFLDS00003">
    <property type="entry name" value="Haloacid_Dehalogenase"/>
    <property type="match status" value="1"/>
</dbReference>
<dbReference type="InterPro" id="IPR004014">
    <property type="entry name" value="ATPase_P-typ_cation-transptr_N"/>
</dbReference>
<feature type="transmembrane region" description="Helical" evidence="23">
    <location>
        <begin position="924"/>
        <end position="947"/>
    </location>
</feature>
<evidence type="ECO:0000256" key="11">
    <source>
        <dbReference type="ARBA" id="ARBA00022958"/>
    </source>
</evidence>
<keyword evidence="11" id="KW-0630">Potassium</keyword>
<evidence type="ECO:0000256" key="12">
    <source>
        <dbReference type="ARBA" id="ARBA00022967"/>
    </source>
</evidence>
<dbReference type="GeneID" id="28737914"/>
<dbReference type="InterPro" id="IPR023298">
    <property type="entry name" value="ATPase_P-typ_TM_dom_sf"/>
</dbReference>
<evidence type="ECO:0000256" key="3">
    <source>
        <dbReference type="ARBA" id="ARBA00022448"/>
    </source>
</evidence>
<feature type="transmembrane region" description="Helical" evidence="23">
    <location>
        <begin position="104"/>
        <end position="123"/>
    </location>
</feature>
<sequence>MGKDKELQQKLANHKSGQSNEPMSAPAHSLTFNDVCQQLQSSADDGLTPEDAKKRLEQYGKNELDNGPGVNPVRILVRQVANAMMLVLLLAMGVSFGIGSYIEGGVVAGIIFLNIVIGFMQEYSAEKTMDSLRSLSSPTSSVIRNGDGIVVPTIEVVPGDMVELKTGDTVPADIRLLEVSNFETDEALLTGESLPVEKNAEETFNEDTGPGDRLNVAYSSSTVTKGRARGMVFATGMYTEIGTIAAALRGQNQRVRQPKVSRDGKVHIHRKAQAYGLTVGDFVGAFLGVNVGTPLQRKLSQLAIGLFGIAVVFAIICLAANEFQNNREVIIYAVATGLSMIPASLIVVLTITMAAGTKRMVQRHVIVRKLNALEALGAVTDICSDKTGTLTQGRMVVRKAWIPAKGTYSVGESSEPFNPTMGDLFHQVNDPTADDEDSEYDVPPEEDDRKTYDQLLENNLPLEEFLKVASLANLATVYKSTDHEGWTARGDPTEIAIQVFASRFDWNRKGKVEGDNPAWKLITEYPFSSDVKKMSVIFEDTQSKKQFALTKGAVERVLDSCVKVDLSGDDELIDITSDFKEKVLANMEALASQGLRVLALASKPWDGEHDTSDDTRAKIENDLTLRGLVGLYDPPRPESRDAVKRCHRAGVGVHMLTGDHPGTALAIAKQIGIVPEKLGNLSSEVNRIMVTTAAQFDKLTDDEIDAMPVLPLVIARCAPQTKVRMIEALHRRDLFCGMTGDGVNDSPSLKRADVGIAMGQAGSDVAKDASDIILTDDNFASILNAIEEGRRIFDNIQKFVLHLLAQNIAQAATLLIGLAFKDQTNISVFPLAPVQIMWIIMVTSGLPDMGLGLEIAAPDILSRPPQNLKRGIFTNELLIDIMVYGAWMACLCLASFTIVMWGFGDGNLGAGTCNDTYSADCDTVFRARATTFVSMTWFSLFLAWELINFRRSFFRMQPKSKLYFTQWIHDVWRNKFLFYSVMFGFVSIFALLYIPVINHDVFKHTGISWEWGVIIVEAVLFFGGIEAWKWAKRVYLRRRAVKKGGGQMRRLSSVVFDQYAGIRPGDGARDADGGDESSERTATEGRDVEKGVATDRDVEKGGA</sequence>
<comment type="catalytic activity">
    <reaction evidence="21">
        <text>Na(+)(in) + ATP + H2O = Na(+)(out) + ADP + phosphate + H(+)</text>
        <dbReference type="Rhea" id="RHEA:14633"/>
        <dbReference type="ChEBI" id="CHEBI:15377"/>
        <dbReference type="ChEBI" id="CHEBI:15378"/>
        <dbReference type="ChEBI" id="CHEBI:29101"/>
        <dbReference type="ChEBI" id="CHEBI:30616"/>
        <dbReference type="ChEBI" id="CHEBI:43474"/>
        <dbReference type="ChEBI" id="CHEBI:456216"/>
        <dbReference type="EC" id="7.2.2.3"/>
    </reaction>
    <physiologicalReaction direction="left-to-right" evidence="21">
        <dbReference type="Rhea" id="RHEA:14634"/>
    </physiologicalReaction>
</comment>
<dbReference type="PRINTS" id="PR00119">
    <property type="entry name" value="CATATPASE"/>
</dbReference>
<dbReference type="Gene3D" id="1.20.1110.10">
    <property type="entry name" value="Calcium-transporting ATPase, transmembrane domain"/>
    <property type="match status" value="2"/>
</dbReference>
<evidence type="ECO:0000256" key="20">
    <source>
        <dbReference type="ARBA" id="ARBA00048599"/>
    </source>
</evidence>
<dbReference type="Proteomes" id="UP000038010">
    <property type="component" value="Unassembled WGS sequence"/>
</dbReference>
<feature type="transmembrane region" description="Helical" evidence="23">
    <location>
        <begin position="329"/>
        <end position="354"/>
    </location>
</feature>
<dbReference type="GO" id="GO:0005524">
    <property type="term" value="F:ATP binding"/>
    <property type="evidence" value="ECO:0007669"/>
    <property type="project" value="UniProtKB-KW"/>
</dbReference>
<evidence type="ECO:0000256" key="13">
    <source>
        <dbReference type="ARBA" id="ARBA00022989"/>
    </source>
</evidence>
<proteinExistence type="inferred from homology"/>
<dbReference type="STRING" id="1664694.A0A0N1H9E1"/>
<feature type="transmembrane region" description="Helical" evidence="23">
    <location>
        <begin position="976"/>
        <end position="997"/>
    </location>
</feature>
<evidence type="ECO:0000256" key="7">
    <source>
        <dbReference type="ARBA" id="ARBA00022723"/>
    </source>
</evidence>
<comment type="catalytic activity">
    <reaction evidence="20">
        <text>K(+)(in) + ATP + H2O = K(+)(out) + ADP + phosphate + H(+)</text>
        <dbReference type="Rhea" id="RHEA:75815"/>
        <dbReference type="ChEBI" id="CHEBI:15377"/>
        <dbReference type="ChEBI" id="CHEBI:15378"/>
        <dbReference type="ChEBI" id="CHEBI:29103"/>
        <dbReference type="ChEBI" id="CHEBI:30616"/>
        <dbReference type="ChEBI" id="CHEBI:43474"/>
        <dbReference type="ChEBI" id="CHEBI:456216"/>
    </reaction>
</comment>
<gene>
    <name evidence="25" type="ORF">AB675_5798</name>
</gene>
<dbReference type="InterPro" id="IPR018303">
    <property type="entry name" value="ATPase_P-typ_P_site"/>
</dbReference>
<keyword evidence="17" id="KW-0739">Sodium transport</keyword>
<dbReference type="GO" id="GO:0008554">
    <property type="term" value="F:P-type sodium transporter activity"/>
    <property type="evidence" value="ECO:0007669"/>
    <property type="project" value="UniProtKB-EC"/>
</dbReference>
<feature type="compositionally biased region" description="Acidic residues" evidence="22">
    <location>
        <begin position="432"/>
        <end position="446"/>
    </location>
</feature>
<evidence type="ECO:0000256" key="18">
    <source>
        <dbReference type="ARBA" id="ARBA00035017"/>
    </source>
</evidence>
<dbReference type="Pfam" id="PF13246">
    <property type="entry name" value="Cation_ATPase"/>
    <property type="match status" value="1"/>
</dbReference>
<dbReference type="FunFam" id="3.40.1110.10:FF:000039">
    <property type="entry name" value="Sodium P-type ATPase"/>
    <property type="match status" value="1"/>
</dbReference>
<accession>A0A0N1H9E1</accession>
<feature type="region of interest" description="Disordered" evidence="22">
    <location>
        <begin position="1063"/>
        <end position="1103"/>
    </location>
</feature>
<dbReference type="PRINTS" id="PR00121">
    <property type="entry name" value="NAKATPASE"/>
</dbReference>
<evidence type="ECO:0000256" key="14">
    <source>
        <dbReference type="ARBA" id="ARBA00023053"/>
    </source>
</evidence>
<dbReference type="Pfam" id="PF00122">
    <property type="entry name" value="E1-E2_ATPase"/>
    <property type="match status" value="1"/>
</dbReference>
<dbReference type="EC" id="7.2.2.3" evidence="19"/>
<feature type="domain" description="Cation-transporting P-type ATPase N-terminal" evidence="24">
    <location>
        <begin position="26"/>
        <end position="100"/>
    </location>
</feature>
<comment type="subcellular location">
    <subcellularLocation>
        <location evidence="2">Cell membrane</location>
        <topology evidence="2">Multi-pass membrane protein</topology>
    </subcellularLocation>
</comment>
<dbReference type="InterPro" id="IPR036412">
    <property type="entry name" value="HAD-like_sf"/>
</dbReference>
<dbReference type="AlphaFoldDB" id="A0A0N1H9E1"/>
<evidence type="ECO:0000313" key="26">
    <source>
        <dbReference type="Proteomes" id="UP000038010"/>
    </source>
</evidence>
<dbReference type="SUPFAM" id="SSF81660">
    <property type="entry name" value="Metal cation-transporting ATPase, ATP-binding domain N"/>
    <property type="match status" value="1"/>
</dbReference>
<dbReference type="InterPro" id="IPR059000">
    <property type="entry name" value="ATPase_P-type_domA"/>
</dbReference>
<evidence type="ECO:0000256" key="1">
    <source>
        <dbReference type="ARBA" id="ARBA00001946"/>
    </source>
</evidence>
<keyword evidence="10" id="KW-0460">Magnesium</keyword>
<keyword evidence="12" id="KW-1278">Translocase</keyword>
<dbReference type="Gene3D" id="3.40.1110.10">
    <property type="entry name" value="Calcium-transporting ATPase, cytoplasmic domain N"/>
    <property type="match status" value="1"/>
</dbReference>
<dbReference type="Gene3D" id="2.70.150.10">
    <property type="entry name" value="Calcium-transporting ATPase, cytoplasmic transduction domain A"/>
    <property type="match status" value="1"/>
</dbReference>
<evidence type="ECO:0000256" key="4">
    <source>
        <dbReference type="ARBA" id="ARBA00022475"/>
    </source>
</evidence>
<name>A0A0N1H9E1_9EURO</name>
<dbReference type="InterPro" id="IPR023299">
    <property type="entry name" value="ATPase_P-typ_cyto_dom_N"/>
</dbReference>
<keyword evidence="15" id="KW-0406">Ion transport</keyword>
<dbReference type="InterPro" id="IPR006068">
    <property type="entry name" value="ATPase_P-typ_cation-transptr_C"/>
</dbReference>
<keyword evidence="3" id="KW-0813">Transport</keyword>
<dbReference type="PROSITE" id="PS00154">
    <property type="entry name" value="ATPASE_E1_E2"/>
    <property type="match status" value="1"/>
</dbReference>
<keyword evidence="14" id="KW-0915">Sodium</keyword>
<evidence type="ECO:0000256" key="15">
    <source>
        <dbReference type="ARBA" id="ARBA00023065"/>
    </source>
</evidence>
<dbReference type="GO" id="GO:0006813">
    <property type="term" value="P:potassium ion transport"/>
    <property type="evidence" value="ECO:0007669"/>
    <property type="project" value="UniProtKB-KW"/>
</dbReference>
<feature type="transmembrane region" description="Helical" evidence="23">
    <location>
        <begin position="799"/>
        <end position="820"/>
    </location>
</feature>
<reference evidence="25 26" key="1">
    <citation type="submission" date="2015-06" db="EMBL/GenBank/DDBJ databases">
        <title>Draft genome of the ant-associated black yeast Phialophora attae CBS 131958.</title>
        <authorList>
            <person name="Moreno L.F."/>
            <person name="Stielow B.J."/>
            <person name="de Hoog S."/>
            <person name="Vicente V.A."/>
            <person name="Weiss V.A."/>
            <person name="de Vries M."/>
            <person name="Cruz L.M."/>
            <person name="Souza E.M."/>
        </authorList>
    </citation>
    <scope>NUCLEOTIDE SEQUENCE [LARGE SCALE GENOMIC DNA]</scope>
    <source>
        <strain evidence="25 26">CBS 131958</strain>
    </source>
</reference>
<keyword evidence="7" id="KW-0479">Metal-binding</keyword>
<feature type="transmembrane region" description="Helical" evidence="23">
    <location>
        <begin position="877"/>
        <end position="904"/>
    </location>
</feature>
<dbReference type="GO" id="GO:0016887">
    <property type="term" value="F:ATP hydrolysis activity"/>
    <property type="evidence" value="ECO:0007669"/>
    <property type="project" value="InterPro"/>
</dbReference>
<keyword evidence="8" id="KW-0547">Nucleotide-binding</keyword>
<evidence type="ECO:0000256" key="5">
    <source>
        <dbReference type="ARBA" id="ARBA00022538"/>
    </source>
</evidence>
<dbReference type="PANTHER" id="PTHR42861">
    <property type="entry name" value="CALCIUM-TRANSPORTING ATPASE"/>
    <property type="match status" value="1"/>
</dbReference>
<comment type="similarity">
    <text evidence="18">Belongs to the cation transport ATPase (P-type) (TC 3.A.3) family. Type IID subfamily.</text>
</comment>
<dbReference type="SUPFAM" id="SSF81665">
    <property type="entry name" value="Calcium ATPase, transmembrane domain M"/>
    <property type="match status" value="1"/>
</dbReference>
<evidence type="ECO:0000313" key="25">
    <source>
        <dbReference type="EMBL" id="KPI38762.1"/>
    </source>
</evidence>
<keyword evidence="9" id="KW-0067">ATP-binding</keyword>
<comment type="caution">
    <text evidence="25">The sequence shown here is derived from an EMBL/GenBank/DDBJ whole genome shotgun (WGS) entry which is preliminary data.</text>
</comment>
<evidence type="ECO:0000256" key="8">
    <source>
        <dbReference type="ARBA" id="ARBA00022741"/>
    </source>
</evidence>
<evidence type="ECO:0000256" key="16">
    <source>
        <dbReference type="ARBA" id="ARBA00023136"/>
    </source>
</evidence>
<dbReference type="VEuPathDB" id="FungiDB:AB675_5798"/>
<feature type="transmembrane region" description="Helical" evidence="23">
    <location>
        <begin position="302"/>
        <end position="323"/>
    </location>
</feature>
<evidence type="ECO:0000256" key="17">
    <source>
        <dbReference type="ARBA" id="ARBA00023201"/>
    </source>
</evidence>
<evidence type="ECO:0000256" key="21">
    <source>
        <dbReference type="ARBA" id="ARBA00049499"/>
    </source>
</evidence>